<dbReference type="GO" id="GO:0010436">
    <property type="term" value="F:carotenoid dioxygenase activity"/>
    <property type="evidence" value="ECO:0007669"/>
    <property type="project" value="TreeGrafter"/>
</dbReference>
<dbReference type="Proteomes" id="UP001140172">
    <property type="component" value="Unassembled WGS sequence"/>
</dbReference>
<feature type="compositionally biased region" description="Polar residues" evidence="6">
    <location>
        <begin position="284"/>
        <end position="295"/>
    </location>
</feature>
<accession>A0A9W8HFI9</accession>
<feature type="compositionally biased region" description="Low complexity" evidence="6">
    <location>
        <begin position="26"/>
        <end position="39"/>
    </location>
</feature>
<evidence type="ECO:0000256" key="6">
    <source>
        <dbReference type="SAM" id="MobiDB-lite"/>
    </source>
</evidence>
<dbReference type="OrthoDB" id="407010at2759"/>
<dbReference type="PANTHER" id="PTHR10543">
    <property type="entry name" value="BETA-CAROTENE DIOXYGENASE"/>
    <property type="match status" value="1"/>
</dbReference>
<dbReference type="EMBL" id="JANBUM010000245">
    <property type="protein sequence ID" value="KAJ2780550.1"/>
    <property type="molecule type" value="Genomic_DNA"/>
</dbReference>
<sequence>MTKEATETTSEAEQRQAPEALEGNHAAAAAVDATSSTATLPSETAEAASVVVTDSTEKQSNIKTIGTEKQSNIKTIGSSGEEAASASDIVAPENNAEELTPTTAVDPPANDSGEVREKPAVKESLAVENSGKDETSDQDDFASINAISDVMQDVTLADDKPAANILAGAIALPAGDNVDVNVARPSPADVATAILLKDTEAARAFGARGFQGSGESDRTAIGQQPESSSSPRSSGSKSRGQPEIAELSDGENNDEDYDDEDVEERQRRLFRMAERRRQQKEKMAQTSVSSGEIETMRSGLSSAREYTSPSELRILNGSYPEGLRGSLYAVGPGRFEVGYNVQRELEQATRMFTFGHLMDVPPLLTKVSFDPKQKTITHRSRLIAKQLCSRIQAEHGVSTKVPGALYMSDTNQTFLNKFIPKASHYSTPEGECCGQDIQLFMPLQGSSQNIVCTNHVGALQNIDPVDLCPRAIIELKDVNPEFKGLLSCPHMQYDSDTREHFTVLQDVGFRSTTYTVVAISESQPEGYTVASFSAQASVLHSFAITQDYIIVPVYPYAAPIGGVSYRWGDSLLETLSFDHAQPAYFYVISREYRRVQCVYQAPAFFAMHQINAVQESATDSISIDLIAYEDDAVLRRLMIKDMRRPSVDFSVPSGYARRYQLSGVTMEATKYIETKGRPSLFPWVHTLLLRTESIELAKINPMVSAKPYTFMYGLSHVERLQGLPVHVASTTMYNCIVKLDTNDGATKPLVWSRKHCYPSEPVFVPHSDKEDDGFIISIFFDSMRITSCIVVLDAKTFKELMIAQLPSAVPLSFGHSKFAI</sequence>
<feature type="binding site" evidence="5">
    <location>
        <position position="608"/>
    </location>
    <ligand>
        <name>Fe cation</name>
        <dbReference type="ChEBI" id="CHEBI:24875"/>
        <note>catalytic</note>
    </ligand>
</feature>
<comment type="caution">
    <text evidence="7">The sequence shown here is derived from an EMBL/GenBank/DDBJ whole genome shotgun (WGS) entry which is preliminary data.</text>
</comment>
<feature type="region of interest" description="Disordered" evidence="6">
    <location>
        <begin position="1"/>
        <end position="140"/>
    </location>
</feature>
<dbReference type="InterPro" id="IPR004294">
    <property type="entry name" value="Carotenoid_Oase"/>
</dbReference>
<feature type="compositionally biased region" description="Acidic residues" evidence="6">
    <location>
        <begin position="246"/>
        <end position="263"/>
    </location>
</feature>
<comment type="similarity">
    <text evidence="1">Belongs to the carotenoid oxygenase family.</text>
</comment>
<evidence type="ECO:0000313" key="7">
    <source>
        <dbReference type="EMBL" id="KAJ2780550.1"/>
    </source>
</evidence>
<feature type="binding site" evidence="5">
    <location>
        <position position="490"/>
    </location>
    <ligand>
        <name>Fe cation</name>
        <dbReference type="ChEBI" id="CHEBI:24875"/>
        <note>catalytic</note>
    </ligand>
</feature>
<gene>
    <name evidence="7" type="ORF">GGI15_003508</name>
</gene>
<feature type="compositionally biased region" description="Low complexity" evidence="6">
    <location>
        <begin position="222"/>
        <end position="242"/>
    </location>
</feature>
<comment type="cofactor">
    <cofactor evidence="5">
        <name>Fe(2+)</name>
        <dbReference type="ChEBI" id="CHEBI:29033"/>
    </cofactor>
    <text evidence="5">Binds 1 Fe(2+) ion per subunit.</text>
</comment>
<keyword evidence="3" id="KW-0560">Oxidoreductase</keyword>
<feature type="binding site" evidence="5">
    <location>
        <position position="815"/>
    </location>
    <ligand>
        <name>Fe cation</name>
        <dbReference type="ChEBI" id="CHEBI:24875"/>
        <note>catalytic</note>
    </ligand>
</feature>
<feature type="compositionally biased region" description="Low complexity" evidence="6">
    <location>
        <begin position="77"/>
        <end position="87"/>
    </location>
</feature>
<keyword evidence="8" id="KW-1185">Reference proteome</keyword>
<evidence type="ECO:0000256" key="3">
    <source>
        <dbReference type="ARBA" id="ARBA00023002"/>
    </source>
</evidence>
<feature type="compositionally biased region" description="Polar residues" evidence="6">
    <location>
        <begin position="52"/>
        <end position="76"/>
    </location>
</feature>
<evidence type="ECO:0000256" key="4">
    <source>
        <dbReference type="ARBA" id="ARBA00023004"/>
    </source>
</evidence>
<dbReference type="GO" id="GO:0046872">
    <property type="term" value="F:metal ion binding"/>
    <property type="evidence" value="ECO:0007669"/>
    <property type="project" value="UniProtKB-KW"/>
</dbReference>
<dbReference type="Pfam" id="PF03055">
    <property type="entry name" value="RPE65"/>
    <property type="match status" value="1"/>
</dbReference>
<keyword evidence="4 5" id="KW-0408">Iron</keyword>
<protein>
    <submittedName>
        <fullName evidence="7">Uncharacterized protein</fullName>
    </submittedName>
</protein>
<dbReference type="PANTHER" id="PTHR10543:SF24">
    <property type="entry name" value="CAROTENOID ISOMEROOXYGENASE"/>
    <property type="match status" value="1"/>
</dbReference>
<reference evidence="7" key="1">
    <citation type="submission" date="2022-07" db="EMBL/GenBank/DDBJ databases">
        <title>Phylogenomic reconstructions and comparative analyses of Kickxellomycotina fungi.</title>
        <authorList>
            <person name="Reynolds N.K."/>
            <person name="Stajich J.E."/>
            <person name="Barry K."/>
            <person name="Grigoriev I.V."/>
            <person name="Crous P."/>
            <person name="Smith M.E."/>
        </authorList>
    </citation>
    <scope>NUCLEOTIDE SEQUENCE</scope>
    <source>
        <strain evidence="7">BCRC 34489</strain>
    </source>
</reference>
<dbReference type="AlphaFoldDB" id="A0A9W8HFI9"/>
<proteinExistence type="inferred from homology"/>
<evidence type="ECO:0000256" key="2">
    <source>
        <dbReference type="ARBA" id="ARBA00022723"/>
    </source>
</evidence>
<feature type="binding site" evidence="5">
    <location>
        <position position="540"/>
    </location>
    <ligand>
        <name>Fe cation</name>
        <dbReference type="ChEBI" id="CHEBI:24875"/>
        <note>catalytic</note>
    </ligand>
</feature>
<feature type="region of interest" description="Disordered" evidence="6">
    <location>
        <begin position="208"/>
        <end position="263"/>
    </location>
</feature>
<dbReference type="GO" id="GO:0016121">
    <property type="term" value="P:carotene catabolic process"/>
    <property type="evidence" value="ECO:0007669"/>
    <property type="project" value="TreeGrafter"/>
</dbReference>
<keyword evidence="2 5" id="KW-0479">Metal-binding</keyword>
<evidence type="ECO:0000256" key="1">
    <source>
        <dbReference type="ARBA" id="ARBA00006787"/>
    </source>
</evidence>
<organism evidence="7 8">
    <name type="scientific">Coemansia interrupta</name>
    <dbReference type="NCBI Taxonomy" id="1126814"/>
    <lineage>
        <taxon>Eukaryota</taxon>
        <taxon>Fungi</taxon>
        <taxon>Fungi incertae sedis</taxon>
        <taxon>Zoopagomycota</taxon>
        <taxon>Kickxellomycotina</taxon>
        <taxon>Kickxellomycetes</taxon>
        <taxon>Kickxellales</taxon>
        <taxon>Kickxellaceae</taxon>
        <taxon>Coemansia</taxon>
    </lineage>
</organism>
<name>A0A9W8HFI9_9FUNG</name>
<evidence type="ECO:0000256" key="5">
    <source>
        <dbReference type="PIRSR" id="PIRSR604294-1"/>
    </source>
</evidence>
<evidence type="ECO:0000313" key="8">
    <source>
        <dbReference type="Proteomes" id="UP001140172"/>
    </source>
</evidence>
<feature type="region of interest" description="Disordered" evidence="6">
    <location>
        <begin position="275"/>
        <end position="295"/>
    </location>
</feature>
<feature type="compositionally biased region" description="Basic and acidic residues" evidence="6">
    <location>
        <begin position="1"/>
        <end position="16"/>
    </location>
</feature>